<evidence type="ECO:0000256" key="1">
    <source>
        <dbReference type="SAM" id="MobiDB-lite"/>
    </source>
</evidence>
<accession>A0A9D1IQA3</accession>
<evidence type="ECO:0000313" key="3">
    <source>
        <dbReference type="EMBL" id="HIU41328.1"/>
    </source>
</evidence>
<feature type="region of interest" description="Disordered" evidence="1">
    <location>
        <begin position="500"/>
        <end position="521"/>
    </location>
</feature>
<evidence type="ECO:0000313" key="4">
    <source>
        <dbReference type="Proteomes" id="UP000824082"/>
    </source>
</evidence>
<dbReference type="NCBIfam" id="TIGR03708">
    <property type="entry name" value="poly_P_AMP_trns"/>
    <property type="match status" value="1"/>
</dbReference>
<dbReference type="Pfam" id="PF03976">
    <property type="entry name" value="PPK2"/>
    <property type="match status" value="2"/>
</dbReference>
<dbReference type="SUPFAM" id="SSF52540">
    <property type="entry name" value="P-loop containing nucleoside triphosphate hydrolases"/>
    <property type="match status" value="2"/>
</dbReference>
<reference evidence="3" key="1">
    <citation type="submission" date="2020-10" db="EMBL/GenBank/DDBJ databases">
        <authorList>
            <person name="Gilroy R."/>
        </authorList>
    </citation>
    <scope>NUCLEOTIDE SEQUENCE</scope>
    <source>
        <strain evidence="3">4509</strain>
    </source>
</reference>
<dbReference type="InterPro" id="IPR027417">
    <property type="entry name" value="P-loop_NTPase"/>
</dbReference>
<dbReference type="EMBL" id="DVMX01000035">
    <property type="protein sequence ID" value="HIU41328.1"/>
    <property type="molecule type" value="Genomic_DNA"/>
</dbReference>
<dbReference type="GO" id="GO:0043751">
    <property type="term" value="F:polyphosphate:AMP phosphotransferase activity"/>
    <property type="evidence" value="ECO:0007669"/>
    <property type="project" value="InterPro"/>
</dbReference>
<dbReference type="GO" id="GO:0006797">
    <property type="term" value="P:polyphosphate metabolic process"/>
    <property type="evidence" value="ECO:0007669"/>
    <property type="project" value="InterPro"/>
</dbReference>
<protein>
    <submittedName>
        <fullName evidence="3">Polyphosphate:AMP phosphotransferase</fullName>
    </submittedName>
</protein>
<organism evidence="3 4">
    <name type="scientific">Candidatus Egerieicola faecale</name>
    <dbReference type="NCBI Taxonomy" id="2840774"/>
    <lineage>
        <taxon>Bacteria</taxon>
        <taxon>Bacillati</taxon>
        <taxon>Bacillota</taxon>
        <taxon>Clostridia</taxon>
        <taxon>Eubacteriales</taxon>
        <taxon>Oscillospiraceae</taxon>
        <taxon>Oscillospiraceae incertae sedis</taxon>
        <taxon>Candidatus Egerieicola</taxon>
    </lineage>
</organism>
<dbReference type="Proteomes" id="UP000824082">
    <property type="component" value="Unassembled WGS sequence"/>
</dbReference>
<feature type="domain" description="Polyphosphate kinase-2-related" evidence="2">
    <location>
        <begin position="12"/>
        <end position="234"/>
    </location>
</feature>
<sequence>MLEMADLKETMTKDAYRELSKIQKEQLVALQQTIKQYKIPVIILFEGWGTAGKGSLISKMILNLDPRGFKVYSTADPTETETRYPRFWRYWQRMPAWGNMAIFDRSWYQEVGMYRVQQNISDKEWKKRIQYIRQMEQTLTDNGYVVLKFFLHISQNEQRKRLKKLAADSHTKWRVSKKDLRCNQEYDTYYKAFDETLEKTSTANAPWHIIPSHNRYVALTKIYRDVINAINAEAGRKQAFTPVVDSGIETPASLYTRYPTIEMPKLSEVDLNKSLTEAEYSVELKKAQKRLRQLHQVLYHNKIPVIIAYEGWDAAGKGGNIKRVAAALDPRGYEVVPVAAPNKDELARHFLWRFWKNLPKDGHVAIFDRTWYGRVMVERLEGFCTRDDWTRAYNEMNAFEDELVGCGAIVIKFWIHIDKDEQLVRFTARQNTPSKQWKITDEDWRNRDKWDQYEIAVNDMLKYTSTPFAPWHIIESNDKKYARVKTIRIINQTIIDELNRRGIDPDGKPTGKEDGKKGGWY</sequence>
<gene>
    <name evidence="3" type="primary">pap</name>
    <name evidence="3" type="ORF">IAD19_02105</name>
</gene>
<name>A0A9D1IQA3_9FIRM</name>
<dbReference type="PANTHER" id="PTHR34383">
    <property type="entry name" value="POLYPHOSPHATE:AMP PHOSPHOTRANSFERASE-RELATED"/>
    <property type="match status" value="1"/>
</dbReference>
<reference evidence="3" key="2">
    <citation type="journal article" date="2021" name="PeerJ">
        <title>Extensive microbial diversity within the chicken gut microbiome revealed by metagenomics and culture.</title>
        <authorList>
            <person name="Gilroy R."/>
            <person name="Ravi A."/>
            <person name="Getino M."/>
            <person name="Pursley I."/>
            <person name="Horton D.L."/>
            <person name="Alikhan N.F."/>
            <person name="Baker D."/>
            <person name="Gharbi K."/>
            <person name="Hall N."/>
            <person name="Watson M."/>
            <person name="Adriaenssens E.M."/>
            <person name="Foster-Nyarko E."/>
            <person name="Jarju S."/>
            <person name="Secka A."/>
            <person name="Antonio M."/>
            <person name="Oren A."/>
            <person name="Chaudhuri R.R."/>
            <person name="La Ragione R."/>
            <person name="Hildebrand F."/>
            <person name="Pallen M.J."/>
        </authorList>
    </citation>
    <scope>NUCLEOTIDE SEQUENCE</scope>
    <source>
        <strain evidence="3">4509</strain>
    </source>
</reference>
<dbReference type="InterPro" id="IPR022489">
    <property type="entry name" value="PolyP_AMP_Tfrase"/>
</dbReference>
<dbReference type="Gene3D" id="3.40.50.300">
    <property type="entry name" value="P-loop containing nucleotide triphosphate hydrolases"/>
    <property type="match status" value="2"/>
</dbReference>
<feature type="domain" description="Polyphosphate kinase-2-related" evidence="2">
    <location>
        <begin position="276"/>
        <end position="497"/>
    </location>
</feature>
<proteinExistence type="predicted"/>
<dbReference type="PANTHER" id="PTHR34383:SF3">
    <property type="entry name" value="POLYPHOSPHATE:AMP PHOSPHOTRANSFERASE"/>
    <property type="match status" value="1"/>
</dbReference>
<evidence type="ECO:0000259" key="2">
    <source>
        <dbReference type="Pfam" id="PF03976"/>
    </source>
</evidence>
<comment type="caution">
    <text evidence="3">The sequence shown here is derived from an EMBL/GenBank/DDBJ whole genome shotgun (WGS) entry which is preliminary data.</text>
</comment>
<dbReference type="InterPro" id="IPR022488">
    <property type="entry name" value="PPK2-related"/>
</dbReference>
<dbReference type="AlphaFoldDB" id="A0A9D1IQA3"/>